<name>D4G833_RIEPU</name>
<protein>
    <recommendedName>
        <fullName evidence="4">Succinate dehydrogenase hydrophobic membrane anchor subunit</fullName>
    </recommendedName>
</protein>
<dbReference type="SUPFAM" id="SSF81343">
    <property type="entry name" value="Fumarate reductase respiratory complex transmembrane subunits"/>
    <property type="match status" value="1"/>
</dbReference>
<evidence type="ECO:0000256" key="8">
    <source>
        <dbReference type="ARBA" id="ARBA00022532"/>
    </source>
</evidence>
<dbReference type="STRING" id="515618.RIEPE_0229"/>
<evidence type="ECO:0000256" key="1">
    <source>
        <dbReference type="ARBA" id="ARBA00004050"/>
    </source>
</evidence>
<gene>
    <name evidence="19" type="primary">sdhD</name>
    <name evidence="19" type="ordered locus">RIEPE_0229</name>
</gene>
<dbReference type="InterPro" id="IPR034804">
    <property type="entry name" value="SQR/QFR_C/D"/>
</dbReference>
<evidence type="ECO:0000256" key="5">
    <source>
        <dbReference type="ARBA" id="ARBA00022448"/>
    </source>
</evidence>
<dbReference type="NCBIfam" id="TIGR02968">
    <property type="entry name" value="succ_dehyd_anc"/>
    <property type="match status" value="1"/>
</dbReference>
<dbReference type="UniPathway" id="UPA00223"/>
<dbReference type="Proteomes" id="UP000001700">
    <property type="component" value="Chromosome"/>
</dbReference>
<comment type="function">
    <text evidence="1">Membrane-anchoring subunit of succinate dehydrogenase (SDH).</text>
</comment>
<organism evidence="19 20">
    <name type="scientific">Riesia pediculicola (strain USDA)</name>
    <dbReference type="NCBI Taxonomy" id="515618"/>
    <lineage>
        <taxon>Bacteria</taxon>
        <taxon>Pseudomonadati</taxon>
        <taxon>Pseudomonadota</taxon>
        <taxon>Gammaproteobacteria</taxon>
        <taxon>Enterobacterales</taxon>
        <taxon>Enterobacteriaceae</taxon>
        <taxon>Candidatus Riesia</taxon>
    </lineage>
</organism>
<reference evidence="19" key="1">
    <citation type="submission" date="2008-05" db="EMBL/GenBank/DDBJ databases">
        <title>Genome sequence of Riesia pediculicola USDA.</title>
        <authorList>
            <person name="Kirkness E.F."/>
        </authorList>
    </citation>
    <scope>NUCLEOTIDE SEQUENCE [LARGE SCALE GENOMIC DNA]</scope>
    <source>
        <strain evidence="19">USDA</strain>
    </source>
</reference>
<evidence type="ECO:0000256" key="11">
    <source>
        <dbReference type="ARBA" id="ARBA00022723"/>
    </source>
</evidence>
<dbReference type="GO" id="GO:0017004">
    <property type="term" value="P:cytochrome complex assembly"/>
    <property type="evidence" value="ECO:0007669"/>
    <property type="project" value="TreeGrafter"/>
</dbReference>
<dbReference type="AlphaFoldDB" id="D4G833"/>
<evidence type="ECO:0000256" key="17">
    <source>
        <dbReference type="PIRSR" id="PIRSR000169-2"/>
    </source>
</evidence>
<sequence length="110" mass="13160">MTNKKENLSGTKNWIILRITSIISLIYLFYILIFFSEREIDHTSLQEFFLKRPVKILTIFAVFSTVVHFLIGTQNILTDYIKNKKLKILIYSTLYVFLAFHLFYLKKIIF</sequence>
<keyword evidence="12" id="KW-0249">Electron transport</keyword>
<feature type="transmembrane region" description="Helical" evidence="18">
    <location>
        <begin position="56"/>
        <end position="76"/>
    </location>
</feature>
<evidence type="ECO:0000256" key="14">
    <source>
        <dbReference type="ARBA" id="ARBA00023004"/>
    </source>
</evidence>
<dbReference type="InterPro" id="IPR014312">
    <property type="entry name" value="Succ_DH_anchor"/>
</dbReference>
<keyword evidence="7" id="KW-0997">Cell inner membrane</keyword>
<feature type="binding site" description="axial binding residue" evidence="17">
    <location>
        <position position="68"/>
    </location>
    <ligand>
        <name>heme</name>
        <dbReference type="ChEBI" id="CHEBI:30413"/>
        <note>ligand shared with second transmembrane subunit</note>
    </ligand>
    <ligandPart>
        <name>Fe</name>
        <dbReference type="ChEBI" id="CHEBI:18248"/>
    </ligandPart>
</feature>
<keyword evidence="15 18" id="KW-0472">Membrane</keyword>
<evidence type="ECO:0000256" key="6">
    <source>
        <dbReference type="ARBA" id="ARBA00022475"/>
    </source>
</evidence>
<evidence type="ECO:0000256" key="13">
    <source>
        <dbReference type="ARBA" id="ARBA00022989"/>
    </source>
</evidence>
<feature type="transmembrane region" description="Helical" evidence="18">
    <location>
        <begin position="88"/>
        <end position="105"/>
    </location>
</feature>
<dbReference type="Gene3D" id="1.20.1300.10">
    <property type="entry name" value="Fumarate reductase/succinate dehydrogenase, transmembrane subunit"/>
    <property type="match status" value="1"/>
</dbReference>
<keyword evidence="6" id="KW-1003">Cell membrane</keyword>
<feature type="transmembrane region" description="Helical" evidence="18">
    <location>
        <begin position="15"/>
        <end position="35"/>
    </location>
</feature>
<dbReference type="Pfam" id="PF01127">
    <property type="entry name" value="Sdh_cyt"/>
    <property type="match status" value="1"/>
</dbReference>
<comment type="subcellular location">
    <subcellularLocation>
        <location evidence="2">Cell inner membrane</location>
        <topology evidence="2">Multi-pass membrane protein</topology>
    </subcellularLocation>
</comment>
<evidence type="ECO:0000256" key="9">
    <source>
        <dbReference type="ARBA" id="ARBA00022617"/>
    </source>
</evidence>
<keyword evidence="13 18" id="KW-1133">Transmembrane helix</keyword>
<evidence type="ECO:0000256" key="7">
    <source>
        <dbReference type="ARBA" id="ARBA00022519"/>
    </source>
</evidence>
<comment type="cofactor">
    <cofactor evidence="17">
        <name>heme</name>
        <dbReference type="ChEBI" id="CHEBI:30413"/>
    </cofactor>
    <text evidence="17">The heme is bound between the two transmembrane subunits.</text>
</comment>
<accession>D4G833</accession>
<dbReference type="InterPro" id="IPR000701">
    <property type="entry name" value="SuccDH_FuR_B_TM-su"/>
</dbReference>
<dbReference type="GO" id="GO:0020037">
    <property type="term" value="F:heme binding"/>
    <property type="evidence" value="ECO:0007669"/>
    <property type="project" value="InterPro"/>
</dbReference>
<keyword evidence="5" id="KW-0813">Transport</keyword>
<evidence type="ECO:0000256" key="12">
    <source>
        <dbReference type="ARBA" id="ARBA00022982"/>
    </source>
</evidence>
<evidence type="ECO:0000313" key="20">
    <source>
        <dbReference type="Proteomes" id="UP000001700"/>
    </source>
</evidence>
<dbReference type="KEGG" id="rip:RIEPE_0229"/>
<evidence type="ECO:0000313" key="19">
    <source>
        <dbReference type="EMBL" id="ADD79478.1"/>
    </source>
</evidence>
<comment type="pathway">
    <text evidence="3">Carbohydrate metabolism; tricarboxylic acid cycle.</text>
</comment>
<dbReference type="PANTHER" id="PTHR38689">
    <property type="entry name" value="SUCCINATE DEHYDROGENASE HYDROPHOBIC MEMBRANE ANCHOR SUBUNIT"/>
    <property type="match status" value="1"/>
</dbReference>
<keyword evidence="9 17" id="KW-0349">Heme</keyword>
<dbReference type="GO" id="GO:0006099">
    <property type="term" value="P:tricarboxylic acid cycle"/>
    <property type="evidence" value="ECO:0007669"/>
    <property type="project" value="UniProtKB-UniPathway"/>
</dbReference>
<proteinExistence type="predicted"/>
<keyword evidence="11 17" id="KW-0479">Metal-binding</keyword>
<dbReference type="EMBL" id="CP001085">
    <property type="protein sequence ID" value="ADD79478.1"/>
    <property type="molecule type" value="Genomic_DNA"/>
</dbReference>
<dbReference type="PANTHER" id="PTHR38689:SF1">
    <property type="entry name" value="SUCCINATE DEHYDROGENASE HYDROPHOBIC MEMBRANE ANCHOR SUBUNIT"/>
    <property type="match status" value="1"/>
</dbReference>
<evidence type="ECO:0000256" key="2">
    <source>
        <dbReference type="ARBA" id="ARBA00004429"/>
    </source>
</evidence>
<keyword evidence="8" id="KW-0816">Tricarboxylic acid cycle</keyword>
<dbReference type="GO" id="GO:0005886">
    <property type="term" value="C:plasma membrane"/>
    <property type="evidence" value="ECO:0007669"/>
    <property type="project" value="UniProtKB-SubCell"/>
</dbReference>
<evidence type="ECO:0000256" key="16">
    <source>
        <dbReference type="PIRSR" id="PIRSR000169-1"/>
    </source>
</evidence>
<dbReference type="PIRSF" id="PIRSF000169">
    <property type="entry name" value="SDH_D"/>
    <property type="match status" value="1"/>
</dbReference>
<evidence type="ECO:0000256" key="4">
    <source>
        <dbReference type="ARBA" id="ARBA00019425"/>
    </source>
</evidence>
<dbReference type="eggNOG" id="COG2142">
    <property type="taxonomic scope" value="Bacteria"/>
</dbReference>
<dbReference type="RefSeq" id="WP_013087468.1">
    <property type="nucleotide sequence ID" value="NC_014109.1"/>
</dbReference>
<dbReference type="GO" id="GO:0046872">
    <property type="term" value="F:metal ion binding"/>
    <property type="evidence" value="ECO:0007669"/>
    <property type="project" value="UniProtKB-KW"/>
</dbReference>
<dbReference type="HOGENOM" id="CLU_151315_2_0_6"/>
<keyword evidence="14 17" id="KW-0408">Iron</keyword>
<keyword evidence="10 18" id="KW-0812">Transmembrane</keyword>
<feature type="binding site" evidence="16">
    <location>
        <position position="80"/>
    </location>
    <ligand>
        <name>a ubiquinone</name>
        <dbReference type="ChEBI" id="CHEBI:16389"/>
    </ligand>
</feature>
<keyword evidence="20" id="KW-1185">Reference proteome</keyword>
<evidence type="ECO:0000256" key="18">
    <source>
        <dbReference type="SAM" id="Phobius"/>
    </source>
</evidence>
<evidence type="ECO:0000256" key="10">
    <source>
        <dbReference type="ARBA" id="ARBA00022692"/>
    </source>
</evidence>
<evidence type="ECO:0000256" key="3">
    <source>
        <dbReference type="ARBA" id="ARBA00005163"/>
    </source>
</evidence>
<evidence type="ECO:0000256" key="15">
    <source>
        <dbReference type="ARBA" id="ARBA00023136"/>
    </source>
</evidence>
<dbReference type="GO" id="GO:0009055">
    <property type="term" value="F:electron transfer activity"/>
    <property type="evidence" value="ECO:0007669"/>
    <property type="project" value="TreeGrafter"/>
</dbReference>